<gene>
    <name evidence="2" type="primary">SBOV36161_1</name>
    <name evidence="2" type="ORF">NCTC8271_00398</name>
</gene>
<dbReference type="SUPFAM" id="SSF52317">
    <property type="entry name" value="Class I glutamine amidotransferase-like"/>
    <property type="match status" value="1"/>
</dbReference>
<dbReference type="Proteomes" id="UP000273655">
    <property type="component" value="Chromosome 1"/>
</dbReference>
<accession>A0A3S4J1F3</accession>
<organism evidence="2 3">
    <name type="scientific">Salmonella enterica I</name>
    <dbReference type="NCBI Taxonomy" id="59201"/>
    <lineage>
        <taxon>Bacteria</taxon>
        <taxon>Pseudomonadati</taxon>
        <taxon>Pseudomonadota</taxon>
        <taxon>Gammaproteobacteria</taxon>
        <taxon>Enterobacterales</taxon>
        <taxon>Enterobacteriaceae</taxon>
        <taxon>Salmonella</taxon>
    </lineage>
</organism>
<reference evidence="2 3" key="1">
    <citation type="submission" date="2018-12" db="EMBL/GenBank/DDBJ databases">
        <authorList>
            <consortium name="Pathogen Informatics"/>
        </authorList>
    </citation>
    <scope>NUCLEOTIDE SEQUENCE [LARGE SCALE GENOMIC DNA]</scope>
    <source>
        <strain evidence="2 3">NCTC8271</strain>
    </source>
</reference>
<dbReference type="InterPro" id="IPR010768">
    <property type="entry name" value="GATase1-like"/>
</dbReference>
<protein>
    <submittedName>
        <fullName evidence="2">Uncharacterized membrane protein</fullName>
    </submittedName>
</protein>
<evidence type="ECO:0000259" key="1">
    <source>
        <dbReference type="Pfam" id="PF07090"/>
    </source>
</evidence>
<feature type="domain" description="Putative glutamine amidotransferase" evidence="1">
    <location>
        <begin position="1"/>
        <end position="28"/>
    </location>
</feature>
<dbReference type="Gene3D" id="3.40.50.880">
    <property type="match status" value="1"/>
</dbReference>
<dbReference type="EMBL" id="LR134148">
    <property type="protein sequence ID" value="VEA30618.1"/>
    <property type="molecule type" value="Genomic_DNA"/>
</dbReference>
<evidence type="ECO:0000313" key="2">
    <source>
        <dbReference type="EMBL" id="VEA30618.1"/>
    </source>
</evidence>
<dbReference type="InterPro" id="IPR029062">
    <property type="entry name" value="Class_I_gatase-like"/>
</dbReference>
<sequence>MIGGYLSFMGIEAKANYKNTVLAEVLPVYYA</sequence>
<name>A0A3S4J1F3_SALET</name>
<proteinExistence type="predicted"/>
<dbReference type="AlphaFoldDB" id="A0A3S4J1F3"/>
<dbReference type="Pfam" id="PF07090">
    <property type="entry name" value="GATase1_like"/>
    <property type="match status" value="1"/>
</dbReference>
<evidence type="ECO:0000313" key="3">
    <source>
        <dbReference type="Proteomes" id="UP000273655"/>
    </source>
</evidence>